<dbReference type="AlphaFoldDB" id="A0A0B6AII7"/>
<dbReference type="HOGENOM" id="CLU_013430_3_5_9"/>
<proteinExistence type="inferred from homology"/>
<dbReference type="Gene3D" id="1.20.1510.10">
    <property type="entry name" value="Cation efflux protein transmembrane domain"/>
    <property type="match status" value="1"/>
</dbReference>
<evidence type="ECO:0000256" key="1">
    <source>
        <dbReference type="ARBA" id="ARBA00004141"/>
    </source>
</evidence>
<organism evidence="9 10">
    <name type="scientific">Priestia megaterium (strain ATCC 14581 / DSM 32 / CCUG 1817 / JCM 2506 / NBRC 15308 / NCIMB 9376 / NCTC 10342 / NRRL B-14308 / VKM B-512 / Ford 19)</name>
    <name type="common">Bacillus megaterium</name>
    <dbReference type="NCBI Taxonomy" id="1348623"/>
    <lineage>
        <taxon>Bacteria</taxon>
        <taxon>Bacillati</taxon>
        <taxon>Bacillota</taxon>
        <taxon>Bacilli</taxon>
        <taxon>Bacillales</taxon>
        <taxon>Bacillaceae</taxon>
        <taxon>Priestia</taxon>
    </lineage>
</organism>
<comment type="similarity">
    <text evidence="2">Belongs to the cation diffusion facilitator (CDF) transporter (TC 2.A.4) family.</text>
</comment>
<dbReference type="Proteomes" id="UP000031829">
    <property type="component" value="Chromosome"/>
</dbReference>
<feature type="domain" description="Cation efflux protein cytoplasmic" evidence="8">
    <location>
        <begin position="209"/>
        <end position="284"/>
    </location>
</feature>
<sequence>MENYYEQAQKGAWVSILSYIFLSTCKLIIAGVTASSALKADGLNNVTDIIASIAVLVGLKISKKPRDNDHPYGHSRAEHISSLIASFIMMVIGLEVLVDAGQSLFMDKSEAPNLLAAWVGLGAAAVMGGVYRYNIKLAKKLDSQSLYAVAKDNLSDALVSIGAVVGIFGSQFGLPWLDVVAAFAVGIIICKTAIEIFKEAAHSLTDGFDEEKLGHYKESIELVEGVKEVEDVKARKLGNQVVIDVTVKVDPHLNVIKSHEIADQIEHIMNDEHQIKDTLVHIEPDAYEKQK</sequence>
<evidence type="ECO:0000256" key="2">
    <source>
        <dbReference type="ARBA" id="ARBA00008114"/>
    </source>
</evidence>
<gene>
    <name evidence="9" type="ORF">BG04_2815</name>
</gene>
<dbReference type="GO" id="GO:0016020">
    <property type="term" value="C:membrane"/>
    <property type="evidence" value="ECO:0007669"/>
    <property type="project" value="UniProtKB-SubCell"/>
</dbReference>
<dbReference type="RefSeq" id="WP_034654569.1">
    <property type="nucleotide sequence ID" value="NZ_BCVB01000014.1"/>
</dbReference>
<dbReference type="Pfam" id="PF16916">
    <property type="entry name" value="ZT_dimer"/>
    <property type="match status" value="1"/>
</dbReference>
<dbReference type="InterPro" id="IPR036837">
    <property type="entry name" value="Cation_efflux_CTD_sf"/>
</dbReference>
<dbReference type="Gene3D" id="3.30.70.1350">
    <property type="entry name" value="Cation efflux protein, cytoplasmic domain"/>
    <property type="match status" value="1"/>
</dbReference>
<dbReference type="InterPro" id="IPR058533">
    <property type="entry name" value="Cation_efflux_TM"/>
</dbReference>
<dbReference type="InterPro" id="IPR027470">
    <property type="entry name" value="Cation_efflux_CTD"/>
</dbReference>
<dbReference type="Pfam" id="PF01545">
    <property type="entry name" value="Cation_efflux"/>
    <property type="match status" value="1"/>
</dbReference>
<dbReference type="SUPFAM" id="SSF160240">
    <property type="entry name" value="Cation efflux protein cytoplasmic domain-like"/>
    <property type="match status" value="1"/>
</dbReference>
<dbReference type="SUPFAM" id="SSF161111">
    <property type="entry name" value="Cation efflux protein transmembrane domain-like"/>
    <property type="match status" value="1"/>
</dbReference>
<comment type="subcellular location">
    <subcellularLocation>
        <location evidence="1">Membrane</location>
        <topology evidence="1">Multi-pass membrane protein</topology>
    </subcellularLocation>
</comment>
<evidence type="ECO:0000256" key="6">
    <source>
        <dbReference type="ARBA" id="ARBA00023136"/>
    </source>
</evidence>
<dbReference type="InterPro" id="IPR027469">
    <property type="entry name" value="Cation_efflux_TMD_sf"/>
</dbReference>
<name>A0A0B6AII7_PRIM2</name>
<evidence type="ECO:0000259" key="8">
    <source>
        <dbReference type="Pfam" id="PF16916"/>
    </source>
</evidence>
<evidence type="ECO:0000256" key="3">
    <source>
        <dbReference type="ARBA" id="ARBA00022448"/>
    </source>
</evidence>
<dbReference type="GO" id="GO:0008324">
    <property type="term" value="F:monoatomic cation transmembrane transporter activity"/>
    <property type="evidence" value="ECO:0007669"/>
    <property type="project" value="InterPro"/>
</dbReference>
<dbReference type="InterPro" id="IPR050291">
    <property type="entry name" value="CDF_Transporter"/>
</dbReference>
<dbReference type="InterPro" id="IPR002524">
    <property type="entry name" value="Cation_efflux"/>
</dbReference>
<evidence type="ECO:0000313" key="10">
    <source>
        <dbReference type="Proteomes" id="UP000031829"/>
    </source>
</evidence>
<keyword evidence="3" id="KW-0813">Transport</keyword>
<dbReference type="KEGG" id="bmeg:BG04_2815"/>
<dbReference type="PANTHER" id="PTHR43840:SF50">
    <property type="entry name" value="MANGANESE EFFLUX SYSTEM PROTEIN MNES"/>
    <property type="match status" value="1"/>
</dbReference>
<accession>A0A0B6AII7</accession>
<evidence type="ECO:0000313" key="9">
    <source>
        <dbReference type="EMBL" id="AJI23336.1"/>
    </source>
</evidence>
<evidence type="ECO:0000259" key="7">
    <source>
        <dbReference type="Pfam" id="PF01545"/>
    </source>
</evidence>
<dbReference type="EMBL" id="CP009920">
    <property type="protein sequence ID" value="AJI23336.1"/>
    <property type="molecule type" value="Genomic_DNA"/>
</dbReference>
<dbReference type="GeneID" id="93640880"/>
<feature type="domain" description="Cation efflux protein transmembrane" evidence="7">
    <location>
        <begin position="13"/>
        <end position="204"/>
    </location>
</feature>
<dbReference type="PANTHER" id="PTHR43840">
    <property type="entry name" value="MITOCHONDRIAL METAL TRANSPORTER 1-RELATED"/>
    <property type="match status" value="1"/>
</dbReference>
<keyword evidence="6" id="KW-0472">Membrane</keyword>
<keyword evidence="4" id="KW-0812">Transmembrane</keyword>
<protein>
    <submittedName>
        <fullName evidence="9">Cation diffusion facilitator transporter family protein</fullName>
    </submittedName>
</protein>
<evidence type="ECO:0000256" key="5">
    <source>
        <dbReference type="ARBA" id="ARBA00022989"/>
    </source>
</evidence>
<dbReference type="FunFam" id="1.20.1510.10:FF:000006">
    <property type="entry name" value="Divalent cation efflux transporter"/>
    <property type="match status" value="1"/>
</dbReference>
<reference evidence="9 10" key="1">
    <citation type="journal article" date="2015" name="Genome Announc.">
        <title>Complete genome sequences for 35 biothreat assay-relevant bacillus species.</title>
        <authorList>
            <person name="Johnson S.L."/>
            <person name="Daligault H.E."/>
            <person name="Davenport K.W."/>
            <person name="Jaissle J."/>
            <person name="Frey K.G."/>
            <person name="Ladner J.T."/>
            <person name="Broomall S.M."/>
            <person name="Bishop-Lilly K.A."/>
            <person name="Bruce D.C."/>
            <person name="Gibbons H.S."/>
            <person name="Coyne S.R."/>
            <person name="Lo C.C."/>
            <person name="Meincke L."/>
            <person name="Munk A.C."/>
            <person name="Koroleva G.I."/>
            <person name="Rosenzweig C.N."/>
            <person name="Palacios G.F."/>
            <person name="Redden C.L."/>
            <person name="Minogue T.D."/>
            <person name="Chain P.S."/>
        </authorList>
    </citation>
    <scope>NUCLEOTIDE SEQUENCE [LARGE SCALE GENOMIC DNA]</scope>
    <source>
        <strain evidence="10">ATCC 14581 / DSM 32 / JCM 2506 / NBRC 15308 / NCIMB 9376 / NCTC 10342 / NRRL B-14308 / VKM B-512</strain>
    </source>
</reference>
<keyword evidence="5" id="KW-1133">Transmembrane helix</keyword>
<dbReference type="NCBIfam" id="TIGR01297">
    <property type="entry name" value="CDF"/>
    <property type="match status" value="1"/>
</dbReference>
<evidence type="ECO:0000256" key="4">
    <source>
        <dbReference type="ARBA" id="ARBA00022692"/>
    </source>
</evidence>